<dbReference type="EMBL" id="JADINB010000130">
    <property type="protein sequence ID" value="MBO8429452.1"/>
    <property type="molecule type" value="Genomic_DNA"/>
</dbReference>
<feature type="transmembrane region" description="Helical" evidence="6">
    <location>
        <begin position="112"/>
        <end position="131"/>
    </location>
</feature>
<accession>A0A9D9DK79</accession>
<evidence type="ECO:0000313" key="8">
    <source>
        <dbReference type="Proteomes" id="UP000823635"/>
    </source>
</evidence>
<feature type="transmembrane region" description="Helical" evidence="6">
    <location>
        <begin position="30"/>
        <end position="49"/>
    </location>
</feature>
<feature type="transmembrane region" description="Helical" evidence="6">
    <location>
        <begin position="195"/>
        <end position="213"/>
    </location>
</feature>
<comment type="subcellular location">
    <subcellularLocation>
        <location evidence="1">Cell inner membrane</location>
        <topology evidence="1">Multi-pass membrane protein</topology>
    </subcellularLocation>
    <subcellularLocation>
        <location evidence="6">Cell membrane</location>
        <topology evidence="6">Multi-pass membrane protein</topology>
    </subcellularLocation>
</comment>
<evidence type="ECO:0000256" key="5">
    <source>
        <dbReference type="ARBA" id="ARBA00023136"/>
    </source>
</evidence>
<dbReference type="Proteomes" id="UP000823635">
    <property type="component" value="Unassembled WGS sequence"/>
</dbReference>
<feature type="transmembrane region" description="Helical" evidence="6">
    <location>
        <begin position="69"/>
        <end position="91"/>
    </location>
</feature>
<protein>
    <recommendedName>
        <fullName evidence="6">Na(+)/H(+) antiporter NhaA</fullName>
    </recommendedName>
    <alternativeName>
        <fullName evidence="6">Sodium/proton antiporter NhaA</fullName>
    </alternativeName>
</protein>
<evidence type="ECO:0000256" key="4">
    <source>
        <dbReference type="ARBA" id="ARBA00022989"/>
    </source>
</evidence>
<gene>
    <name evidence="6 7" type="primary">nhaA</name>
    <name evidence="7" type="ORF">IAC68_05940</name>
</gene>
<sequence length="449" mass="49332">MAKLTPKKIVATVEADFKHFFSQFLHNESIGGIILLICTIISLLCANVPQLGALHELWSKNAGIHVGDFSLSMSVGHWINDGLMAVFFFVVGLEIKREMLVGELSSFKHASLPIFAAVGGMIVPALLYTLFNGNGDFSNGWGIPMATDIAFAIGVLSLLGKRVPLGLKVFLTALAIVDDLGAIVVLAIFYPSHALHFDMLLYAMAVVLVLYFFNRNKVNNMLFYIIPGILLWYLILKSGIHATIAGVILAMTIPSRTVINEVKFMVRVRYLLEKFKNASNSEVEVLANPRQQHIIHRIDKHVQEINPLLHKFETMLHPWVTFFIMPVFALANSGVEISLDLFTPQVMPIAEGIFFGLLFGKPIGIFLFSFVSVKLGIAKLPTGTKWRQIASLGVIAGIGFTMSIFIDSLAFTQEYLVNVGKAAILGTSFVAAVVGLGLMFLTCKTEKTV</sequence>
<keyword evidence="6" id="KW-0915">Sodium</keyword>
<keyword evidence="3 6" id="KW-0812">Transmembrane</keyword>
<dbReference type="AlphaFoldDB" id="A0A9D9DK79"/>
<keyword evidence="2 6" id="KW-1003">Cell membrane</keyword>
<dbReference type="Pfam" id="PF06965">
    <property type="entry name" value="Na_H_antiport_1"/>
    <property type="match status" value="1"/>
</dbReference>
<organism evidence="7 8">
    <name type="scientific">Candidatus Egerieousia excrementavium</name>
    <dbReference type="NCBI Taxonomy" id="2840778"/>
    <lineage>
        <taxon>Bacteria</taxon>
        <taxon>Pseudomonadati</taxon>
        <taxon>Bacteroidota</taxon>
        <taxon>Bacteroidia</taxon>
        <taxon>Bacteroidales</taxon>
        <taxon>Candidatus Egerieousia</taxon>
    </lineage>
</organism>
<proteinExistence type="inferred from homology"/>
<keyword evidence="4 6" id="KW-1133">Transmembrane helix</keyword>
<feature type="transmembrane region" description="Helical" evidence="6">
    <location>
        <begin position="167"/>
        <end position="189"/>
    </location>
</feature>
<dbReference type="InterPro" id="IPR004670">
    <property type="entry name" value="NhaA"/>
</dbReference>
<dbReference type="GO" id="GO:0005886">
    <property type="term" value="C:plasma membrane"/>
    <property type="evidence" value="ECO:0007669"/>
    <property type="project" value="UniProtKB-SubCell"/>
</dbReference>
<evidence type="ECO:0000256" key="6">
    <source>
        <dbReference type="HAMAP-Rule" id="MF_01844"/>
    </source>
</evidence>
<feature type="transmembrane region" description="Helical" evidence="6">
    <location>
        <begin position="143"/>
        <end position="160"/>
    </location>
</feature>
<name>A0A9D9DK79_9BACT</name>
<feature type="transmembrane region" description="Helical" evidence="6">
    <location>
        <begin position="389"/>
        <end position="411"/>
    </location>
</feature>
<feature type="transmembrane region" description="Helical" evidence="6">
    <location>
        <begin position="316"/>
        <end position="333"/>
    </location>
</feature>
<evidence type="ECO:0000256" key="1">
    <source>
        <dbReference type="ARBA" id="ARBA00004429"/>
    </source>
</evidence>
<comment type="catalytic activity">
    <reaction evidence="6">
        <text>Na(+)(in) + 2 H(+)(out) = Na(+)(out) + 2 H(+)(in)</text>
        <dbReference type="Rhea" id="RHEA:29251"/>
        <dbReference type="ChEBI" id="CHEBI:15378"/>
        <dbReference type="ChEBI" id="CHEBI:29101"/>
    </reaction>
</comment>
<feature type="transmembrane region" description="Helical" evidence="6">
    <location>
        <begin position="220"/>
        <end position="236"/>
    </location>
</feature>
<dbReference type="GO" id="GO:0006885">
    <property type="term" value="P:regulation of pH"/>
    <property type="evidence" value="ECO:0007669"/>
    <property type="project" value="UniProtKB-UniRule"/>
</dbReference>
<feature type="transmembrane region" description="Helical" evidence="6">
    <location>
        <begin position="423"/>
        <end position="443"/>
    </location>
</feature>
<dbReference type="Gene3D" id="1.20.1530.10">
    <property type="entry name" value="Na+/H+ antiporter like domain"/>
    <property type="match status" value="1"/>
</dbReference>
<keyword evidence="6" id="KW-0050">Antiport</keyword>
<evidence type="ECO:0000256" key="2">
    <source>
        <dbReference type="ARBA" id="ARBA00022475"/>
    </source>
</evidence>
<dbReference type="HAMAP" id="MF_01844">
    <property type="entry name" value="NhaA"/>
    <property type="match status" value="1"/>
</dbReference>
<comment type="similarity">
    <text evidence="6">Belongs to the NhaA Na(+)/H(+) (TC 2.A.33) antiporter family.</text>
</comment>
<keyword evidence="6" id="KW-0406">Ion transport</keyword>
<evidence type="ECO:0000256" key="3">
    <source>
        <dbReference type="ARBA" id="ARBA00022692"/>
    </source>
</evidence>
<feature type="transmembrane region" description="Helical" evidence="6">
    <location>
        <begin position="242"/>
        <end position="259"/>
    </location>
</feature>
<keyword evidence="6" id="KW-0739">Sodium transport</keyword>
<reference evidence="7" key="2">
    <citation type="journal article" date="2021" name="PeerJ">
        <title>Extensive microbial diversity within the chicken gut microbiome revealed by metagenomics and culture.</title>
        <authorList>
            <person name="Gilroy R."/>
            <person name="Ravi A."/>
            <person name="Getino M."/>
            <person name="Pursley I."/>
            <person name="Horton D.L."/>
            <person name="Alikhan N.F."/>
            <person name="Baker D."/>
            <person name="Gharbi K."/>
            <person name="Hall N."/>
            <person name="Watson M."/>
            <person name="Adriaenssens E.M."/>
            <person name="Foster-Nyarko E."/>
            <person name="Jarju S."/>
            <person name="Secka A."/>
            <person name="Antonio M."/>
            <person name="Oren A."/>
            <person name="Chaudhuri R.R."/>
            <person name="La Ragione R."/>
            <person name="Hildebrand F."/>
            <person name="Pallen M.J."/>
        </authorList>
    </citation>
    <scope>NUCLEOTIDE SEQUENCE</scope>
    <source>
        <strain evidence="7">15467</strain>
    </source>
</reference>
<feature type="transmembrane region" description="Helical" evidence="6">
    <location>
        <begin position="353"/>
        <end position="377"/>
    </location>
</feature>
<keyword evidence="6" id="KW-0813">Transport</keyword>
<dbReference type="GO" id="GO:0015385">
    <property type="term" value="F:sodium:proton antiporter activity"/>
    <property type="evidence" value="ECO:0007669"/>
    <property type="project" value="UniProtKB-UniRule"/>
</dbReference>
<dbReference type="PANTHER" id="PTHR30341">
    <property type="entry name" value="SODIUM ION/PROTON ANTIPORTER NHAA-RELATED"/>
    <property type="match status" value="1"/>
</dbReference>
<dbReference type="PANTHER" id="PTHR30341:SF0">
    <property type="entry name" value="NA(+)_H(+) ANTIPORTER NHAA"/>
    <property type="match status" value="1"/>
</dbReference>
<keyword evidence="5 6" id="KW-0472">Membrane</keyword>
<reference evidence="7" key="1">
    <citation type="submission" date="2020-10" db="EMBL/GenBank/DDBJ databases">
        <authorList>
            <person name="Gilroy R."/>
        </authorList>
    </citation>
    <scope>NUCLEOTIDE SEQUENCE</scope>
    <source>
        <strain evidence="7">15467</strain>
    </source>
</reference>
<comment type="function">
    <text evidence="6">Na(+)/H(+) antiporter that extrudes sodium in exchange for external protons.</text>
</comment>
<dbReference type="InterPro" id="IPR023171">
    <property type="entry name" value="Na/H_antiporter_dom_sf"/>
</dbReference>
<dbReference type="NCBIfam" id="TIGR00773">
    <property type="entry name" value="NhaA"/>
    <property type="match status" value="1"/>
</dbReference>
<evidence type="ECO:0000313" key="7">
    <source>
        <dbReference type="EMBL" id="MBO8429452.1"/>
    </source>
</evidence>
<comment type="caution">
    <text evidence="7">The sequence shown here is derived from an EMBL/GenBank/DDBJ whole genome shotgun (WGS) entry which is preliminary data.</text>
</comment>